<evidence type="ECO:0000256" key="4">
    <source>
        <dbReference type="ARBA" id="ARBA00023278"/>
    </source>
</evidence>
<dbReference type="Proteomes" id="UP000235220">
    <property type="component" value="Chromosome 13"/>
</dbReference>
<evidence type="ECO:0000256" key="3">
    <source>
        <dbReference type="ARBA" id="ARBA00022782"/>
    </source>
</evidence>
<reference evidence="6" key="1">
    <citation type="submission" date="2025-08" db="UniProtKB">
        <authorList>
            <consortium name="RefSeq"/>
        </authorList>
    </citation>
    <scope>IDENTIFICATION</scope>
    <source>
        <tissue evidence="6">Leaves</tissue>
    </source>
</reference>
<evidence type="ECO:0000256" key="1">
    <source>
        <dbReference type="ARBA" id="ARBA00005416"/>
    </source>
</evidence>
<sequence>MESSPSSTTTTTAYARRLLILIMAFLLLLLLLLFGLASASRISKYPKMPDQASSRNYGHHQLLYPHHHQPNSCGSLSREKSRSFCFQLQRIHHYRHLPSPPPLQTDEIDPRYGVEKRLVPSGPNPLHN</sequence>
<dbReference type="InterPro" id="IPR039618">
    <property type="entry name" value="CLE9-13"/>
</dbReference>
<dbReference type="STRING" id="51240.A0A2I4DZC4"/>
<name>A0A2I4DZC4_JUGRE</name>
<keyword evidence="4" id="KW-0379">Hydroxylation</keyword>
<dbReference type="InParanoid" id="A0A2I4DZC4"/>
<gene>
    <name evidence="6" type="primary">LOC108984873</name>
</gene>
<dbReference type="PANTHER" id="PTHR34359:SF5">
    <property type="entry name" value="CLAVATA3_ESR (CLE)-RELATED PROTEIN 9"/>
    <property type="match status" value="1"/>
</dbReference>
<evidence type="ECO:0000313" key="5">
    <source>
        <dbReference type="Proteomes" id="UP000235220"/>
    </source>
</evidence>
<keyword evidence="3" id="KW-0221">Differentiation</keyword>
<keyword evidence="5" id="KW-1185">Reference proteome</keyword>
<keyword evidence="2" id="KW-0217">Developmental protein</keyword>
<protein>
    <submittedName>
        <fullName evidence="6">CLAVATA3/ESR (CLE)-related protein 10-like</fullName>
    </submittedName>
</protein>
<organism evidence="5 6">
    <name type="scientific">Juglans regia</name>
    <name type="common">English walnut</name>
    <dbReference type="NCBI Taxonomy" id="51240"/>
    <lineage>
        <taxon>Eukaryota</taxon>
        <taxon>Viridiplantae</taxon>
        <taxon>Streptophyta</taxon>
        <taxon>Embryophyta</taxon>
        <taxon>Tracheophyta</taxon>
        <taxon>Spermatophyta</taxon>
        <taxon>Magnoliopsida</taxon>
        <taxon>eudicotyledons</taxon>
        <taxon>Gunneridae</taxon>
        <taxon>Pentapetalae</taxon>
        <taxon>rosids</taxon>
        <taxon>fabids</taxon>
        <taxon>Fagales</taxon>
        <taxon>Juglandaceae</taxon>
        <taxon>Juglans</taxon>
    </lineage>
</organism>
<dbReference type="GeneID" id="108984873"/>
<dbReference type="OrthoDB" id="753861at2759"/>
<dbReference type="PANTHER" id="PTHR34359">
    <property type="entry name" value="CLAVATA3/ESR (CLE)-RELATED PROTEIN 10"/>
    <property type="match status" value="1"/>
</dbReference>
<dbReference type="KEGG" id="jre:108984873"/>
<dbReference type="RefSeq" id="XP_018812503.1">
    <property type="nucleotide sequence ID" value="XM_018956958.2"/>
</dbReference>
<comment type="similarity">
    <text evidence="1">Belongs to the CLV3/ESR signal peptide family.</text>
</comment>
<evidence type="ECO:0000256" key="2">
    <source>
        <dbReference type="ARBA" id="ARBA00022473"/>
    </source>
</evidence>
<accession>A0A2I4DZC4</accession>
<evidence type="ECO:0000313" key="6">
    <source>
        <dbReference type="RefSeq" id="XP_018812503.1"/>
    </source>
</evidence>
<proteinExistence type="inferred from homology"/>
<dbReference type="AlphaFoldDB" id="A0A2I4DZC4"/>
<dbReference type="GO" id="GO:0030154">
    <property type="term" value="P:cell differentiation"/>
    <property type="evidence" value="ECO:0007669"/>
    <property type="project" value="UniProtKB-KW"/>
</dbReference>